<dbReference type="GeneID" id="94445864"/>
<gene>
    <name evidence="1" type="ORF">RN50_00555</name>
</gene>
<dbReference type="Pfam" id="PF10604">
    <property type="entry name" value="Polyketide_cyc2"/>
    <property type="match status" value="1"/>
</dbReference>
<evidence type="ECO:0000313" key="2">
    <source>
        <dbReference type="Proteomes" id="UP000033572"/>
    </source>
</evidence>
<dbReference type="KEGG" id="mfol:DXT68_15840"/>
<dbReference type="InterPro" id="IPR023393">
    <property type="entry name" value="START-like_dom_sf"/>
</dbReference>
<dbReference type="SUPFAM" id="SSF81923">
    <property type="entry name" value="Double Clp-N motif"/>
    <property type="match status" value="1"/>
</dbReference>
<dbReference type="Gene3D" id="1.10.1780.10">
    <property type="entry name" value="Clp, N-terminal domain"/>
    <property type="match status" value="1"/>
</dbReference>
<dbReference type="Proteomes" id="UP000033572">
    <property type="component" value="Unassembled WGS sequence"/>
</dbReference>
<dbReference type="PATRIC" id="fig|104336.4.peg.577"/>
<accession>A0A0F0KW04</accession>
<dbReference type="RefSeq" id="WP_045252981.1">
    <property type="nucleotide sequence ID" value="NZ_CP031425.1"/>
</dbReference>
<comment type="caution">
    <text evidence="1">The sequence shown here is derived from an EMBL/GenBank/DDBJ whole genome shotgun (WGS) entry which is preliminary data.</text>
</comment>
<dbReference type="InterPro" id="IPR019587">
    <property type="entry name" value="Polyketide_cyclase/dehydratase"/>
</dbReference>
<keyword evidence="2" id="KW-1185">Reference proteome</keyword>
<dbReference type="SUPFAM" id="SSF55961">
    <property type="entry name" value="Bet v1-like"/>
    <property type="match status" value="1"/>
</dbReference>
<protein>
    <submittedName>
        <fullName evidence="1">Clp amino terminal domain protein</fullName>
    </submittedName>
</protein>
<name>A0A0F0KW04_9MICO</name>
<evidence type="ECO:0000313" key="1">
    <source>
        <dbReference type="EMBL" id="KJL25097.1"/>
    </source>
</evidence>
<dbReference type="Gene3D" id="3.30.530.20">
    <property type="match status" value="1"/>
</dbReference>
<dbReference type="CDD" id="cd07812">
    <property type="entry name" value="SRPBCC"/>
    <property type="match status" value="1"/>
</dbReference>
<dbReference type="EMBL" id="JYIU01000029">
    <property type="protein sequence ID" value="KJL25097.1"/>
    <property type="molecule type" value="Genomic_DNA"/>
</dbReference>
<dbReference type="InterPro" id="IPR036628">
    <property type="entry name" value="Clp_N_dom_sf"/>
</dbReference>
<sequence length="329" mass="35540">MSRFARAAHTSHSLSVAAMEEASRAGLRTADIDHLLLALIINDQSAGRMLRGAGLDIDAARRAVEDQHAHHLAGLGIETSFPAAGQIVFPQTEGYEWSTRASDLLIRASGRRKAGDAAAVLRELLTEPSGLIDGILARLGTSAQALLEQLDELGADDTTTPLTAVKRHGRAAGSIETFVSAPVEDVGAFLADPALIPEWHPGVGSLELGRQEVAAGEVWEGLAPTERLNGEPVQRKPELRRRRITLVSLDRPERVAWSFAYPDAPKNSPVLMEFTLAGTTGGTQVHTTMSWARRGGWRGIVALPMRPLQKFMLWIMLAQTSAAISRSFR</sequence>
<organism evidence="1 2">
    <name type="scientific">Microbacterium foliorum</name>
    <dbReference type="NCBI Taxonomy" id="104336"/>
    <lineage>
        <taxon>Bacteria</taxon>
        <taxon>Bacillati</taxon>
        <taxon>Actinomycetota</taxon>
        <taxon>Actinomycetes</taxon>
        <taxon>Micrococcales</taxon>
        <taxon>Microbacteriaceae</taxon>
        <taxon>Microbacterium</taxon>
    </lineage>
</organism>
<proteinExistence type="predicted"/>
<reference evidence="1 2" key="1">
    <citation type="submission" date="2015-02" db="EMBL/GenBank/DDBJ databases">
        <title>Draft genome sequences of ten Microbacterium spp. with emphasis on heavy metal contaminated environments.</title>
        <authorList>
            <person name="Corretto E."/>
        </authorList>
    </citation>
    <scope>NUCLEOTIDE SEQUENCE [LARGE SCALE GENOMIC DNA]</scope>
    <source>
        <strain evidence="1 2">DSM 12966</strain>
    </source>
</reference>
<dbReference type="AlphaFoldDB" id="A0A0F0KW04"/>